<feature type="transmembrane region" description="Helical" evidence="25">
    <location>
        <begin position="577"/>
        <end position="595"/>
    </location>
</feature>
<dbReference type="Pfam" id="PF13639">
    <property type="entry name" value="zf-RING_2"/>
    <property type="match status" value="1"/>
</dbReference>
<feature type="region of interest" description="Disordered" evidence="24">
    <location>
        <begin position="198"/>
        <end position="225"/>
    </location>
</feature>
<keyword evidence="8" id="KW-0808">Transferase</keyword>
<dbReference type="PANTHER" id="PTHR45651">
    <property type="entry name" value="CYCLIC NUCLEOTIDE-GATED ION CHANNEL 15-RELATED-RELATED"/>
    <property type="match status" value="1"/>
</dbReference>
<keyword evidence="11 23" id="KW-0863">Zinc-finger</keyword>
<dbReference type="EMBL" id="JAGKQH010000011">
    <property type="protein sequence ID" value="KAG6587781.1"/>
    <property type="molecule type" value="Genomic_DNA"/>
</dbReference>
<evidence type="ECO:0000256" key="14">
    <source>
        <dbReference type="ARBA" id="ARBA00022989"/>
    </source>
</evidence>
<dbReference type="CDD" id="cd23767">
    <property type="entry name" value="IQCD"/>
    <property type="match status" value="1"/>
</dbReference>
<evidence type="ECO:0000256" key="23">
    <source>
        <dbReference type="PROSITE-ProRule" id="PRU00175"/>
    </source>
</evidence>
<feature type="non-terminal residue" evidence="28">
    <location>
        <position position="1"/>
    </location>
</feature>
<evidence type="ECO:0000256" key="3">
    <source>
        <dbReference type="ARBA" id="ARBA00004232"/>
    </source>
</evidence>
<feature type="compositionally biased region" description="Polar residues" evidence="24">
    <location>
        <begin position="198"/>
        <end position="219"/>
    </location>
</feature>
<feature type="domain" description="Cyclic nucleotide-binding" evidence="26">
    <location>
        <begin position="971"/>
        <end position="1055"/>
    </location>
</feature>
<evidence type="ECO:0000313" key="29">
    <source>
        <dbReference type="Proteomes" id="UP000685013"/>
    </source>
</evidence>
<keyword evidence="16 25" id="KW-0472">Membrane</keyword>
<dbReference type="FunFam" id="2.60.120.10:FF:000024">
    <property type="entry name" value="Cyclic nucleotide-gated ion channel 1"/>
    <property type="match status" value="1"/>
</dbReference>
<evidence type="ECO:0000313" key="28">
    <source>
        <dbReference type="EMBL" id="KAG6587781.1"/>
    </source>
</evidence>
<feature type="transmembrane region" description="Helical" evidence="25">
    <location>
        <begin position="740"/>
        <end position="761"/>
    </location>
</feature>
<keyword evidence="17" id="KW-0539">Nucleus</keyword>
<feature type="transmembrane region" description="Helical" evidence="25">
    <location>
        <begin position="669"/>
        <end position="688"/>
    </location>
</feature>
<keyword evidence="9 25" id="KW-0812">Transmembrane</keyword>
<keyword evidence="18" id="KW-1071">Ligand-gated ion channel</keyword>
<dbReference type="EC" id="2.3.2.27" evidence="6"/>
<evidence type="ECO:0000256" key="25">
    <source>
        <dbReference type="SAM" id="Phobius"/>
    </source>
</evidence>
<dbReference type="CDD" id="cd16461">
    <property type="entry name" value="RING-H2_EL5-like"/>
    <property type="match status" value="1"/>
</dbReference>
<keyword evidence="14 25" id="KW-1133">Transmembrane helix</keyword>
<evidence type="ECO:0000256" key="5">
    <source>
        <dbReference type="ARBA" id="ARBA00010486"/>
    </source>
</evidence>
<keyword evidence="13" id="KW-0862">Zinc</keyword>
<dbReference type="PANTHER" id="PTHR45651:SF69">
    <property type="entry name" value="CYCLIC NUCLEOTIDE-GATED ION CHANNEL 17"/>
    <property type="match status" value="1"/>
</dbReference>
<feature type="transmembrane region" description="Helical" evidence="25">
    <location>
        <begin position="863"/>
        <end position="885"/>
    </location>
</feature>
<comment type="subcellular location">
    <subcellularLocation>
        <location evidence="2">Membrane</location>
        <topology evidence="2">Single-pass membrane protein</topology>
    </subcellularLocation>
    <subcellularLocation>
        <location evidence="3">Nucleus membrane</location>
        <topology evidence="3">Multi-pass membrane protein</topology>
    </subcellularLocation>
</comment>
<accession>A0AAV6MX04</accession>
<keyword evidence="10" id="KW-0479">Metal-binding</keyword>
<name>A0AAV6MX04_9ROSI</name>
<feature type="transmembrane region" description="Helical" evidence="25">
    <location>
        <begin position="47"/>
        <end position="68"/>
    </location>
</feature>
<dbReference type="SMART" id="SM00184">
    <property type="entry name" value="RING"/>
    <property type="match status" value="1"/>
</dbReference>
<comment type="subunit">
    <text evidence="22">Interacts (via N-terminus) with DMI1 (via c-terminus). The Nod factor has no effect on this interaction, implying that the complex is maintained after activation.</text>
</comment>
<evidence type="ECO:0000259" key="26">
    <source>
        <dbReference type="PROSITE" id="PS50042"/>
    </source>
</evidence>
<dbReference type="SMART" id="SM00100">
    <property type="entry name" value="cNMP"/>
    <property type="match status" value="1"/>
</dbReference>
<evidence type="ECO:0000256" key="8">
    <source>
        <dbReference type="ARBA" id="ARBA00022679"/>
    </source>
</evidence>
<evidence type="ECO:0000256" key="11">
    <source>
        <dbReference type="ARBA" id="ARBA00022771"/>
    </source>
</evidence>
<dbReference type="FunFam" id="3.30.40.10:FF:000231">
    <property type="entry name" value="RING-H2 finger protein ATL46"/>
    <property type="match status" value="1"/>
</dbReference>
<evidence type="ECO:0000259" key="27">
    <source>
        <dbReference type="PROSITE" id="PS50089"/>
    </source>
</evidence>
<keyword evidence="19" id="KW-0407">Ion channel</keyword>
<dbReference type="InterPro" id="IPR001841">
    <property type="entry name" value="Znf_RING"/>
</dbReference>
<evidence type="ECO:0000256" key="12">
    <source>
        <dbReference type="ARBA" id="ARBA00022786"/>
    </source>
</evidence>
<evidence type="ECO:0000256" key="17">
    <source>
        <dbReference type="ARBA" id="ARBA00023242"/>
    </source>
</evidence>
<comment type="similarity">
    <text evidence="20">Belongs to the RING-type zinc finger family. ATL subfamily.</text>
</comment>
<keyword evidence="29" id="KW-1185">Reference proteome</keyword>
<proteinExistence type="inferred from homology"/>
<dbReference type="GO" id="GO:0008270">
    <property type="term" value="F:zinc ion binding"/>
    <property type="evidence" value="ECO:0007669"/>
    <property type="project" value="UniProtKB-KW"/>
</dbReference>
<evidence type="ECO:0000256" key="22">
    <source>
        <dbReference type="ARBA" id="ARBA00064416"/>
    </source>
</evidence>
<feature type="compositionally biased region" description="Basic and acidic residues" evidence="24">
    <location>
        <begin position="1186"/>
        <end position="1208"/>
    </location>
</feature>
<evidence type="ECO:0000256" key="10">
    <source>
        <dbReference type="ARBA" id="ARBA00022723"/>
    </source>
</evidence>
<dbReference type="GO" id="GO:0005216">
    <property type="term" value="F:monoatomic ion channel activity"/>
    <property type="evidence" value="ECO:0007669"/>
    <property type="project" value="InterPro"/>
</dbReference>
<evidence type="ECO:0000256" key="9">
    <source>
        <dbReference type="ARBA" id="ARBA00022692"/>
    </source>
</evidence>
<dbReference type="AlphaFoldDB" id="A0AAV6MX04"/>
<sequence length="1208" mass="137066">MDSLLLQVNGRFFPSPPQLQPYYLDARPPPFAQSSGFNLENKVSPSILLIIIILAIVFFVSGLLHLLVRFLWTPPLQRDPESSDNVTAFQGQLQQLFHLHDSGVDQSFIDTLPVFHYKAIIGSKSPFDCAVCLCEFEPEDKLRLLPKCSHAFHTECIDTWLLSHSTCPLCRSSLLPDHFSPHTSCAPIVLVLESGSESSRDNVSNTEATNPITGSNSQVGLGGDSEFDAGSSEIGKLEDSKATVVTVKLGKYKNIDAGEGGSSGNKNMDSRRCFSMGSFEYVMEENSSLKVAIRSTPAKKQPSRKPALPLTPGYRAAMSECDCESRREFRFSGIEPLREVKRGENTDRNCKKIDSFSVSKIWLRGKNRRETPTESSRRAVSFRFPIQKNGGDWNASEIGVSRWENEIIRSETELDEENQSRCSFDSQFNQSFAKRTLLWLMGKQSKVGTGGGAALFSTGGLSTHVGFRSIVESFFLLLMGMELRKEKLVRFYSDHKKHKKSAIGNNNEAGQLEKSSSKYYIPSSTFLIPDNGLGASKSKSAETFRTEKSKVFPEDHEPWSRRILDPGRKIVLKWNRVFICSCLLALFVDPLYLYLPSLAGNGKSSCVRTDWKLRIVVTCFRTVADFFYLLHMIIKFRTAYVAPSSRVFGRGELVMDSKMIAKRYLRSDFFVDLIATLPLPQIVIWFIIPATRSRLTDHKNNALALIVLLQYIPRLYLIFPLSSEIIKANGVVTKTAWAGAAYNLLLYMLASHVLGATWYLLSVDRYTSCWKSLCRKKEYNPLECNPTFFDCDTLNLIDRNTWANSTLVFDKCGPSGIFKYGIFGNAMSKNVVSSSFVEKYFYCLWWGLQNLSSYGQNLETTTFIGETLFAVLIAILGLVLFAHLIGNMQTYLQSLTVRLEEWRLKRRDTEEWMRHRQLPEDLKRRVRRFVQYKWVATRGVDEEAILQSLPADLRRDIQCHLCLDLVRRVPFFSQMDDQLLDAICERLISSLSTEGTYIVREGDPVTEMLFVIRGRLESSTTNGGRSGFFNSITLRPGDFCGEELLSWALHPKSTTNLPSSTRTVRALNEVEAFALRAEDLKFVANQFRRLHSKKLQHTFRFYSHHWRTWAACFIQAAWRRHKKRMMAKDLLMRESFILSEEVASETGQGGGEQFCVVSNPSQTKMNLDVTLLASRFAANARRGAQKMKDDMPKLQKPDEPDFSIEPDR</sequence>
<feature type="transmembrane region" description="Helical" evidence="25">
    <location>
        <begin position="700"/>
        <end position="719"/>
    </location>
</feature>
<evidence type="ECO:0000256" key="1">
    <source>
        <dbReference type="ARBA" id="ARBA00000900"/>
    </source>
</evidence>
<evidence type="ECO:0000256" key="2">
    <source>
        <dbReference type="ARBA" id="ARBA00004167"/>
    </source>
</evidence>
<dbReference type="InterPro" id="IPR005821">
    <property type="entry name" value="Ion_trans_dom"/>
</dbReference>
<keyword evidence="12" id="KW-0833">Ubl conjugation pathway</keyword>
<dbReference type="InterPro" id="IPR000595">
    <property type="entry name" value="cNMP-bd_dom"/>
</dbReference>
<feature type="region of interest" description="Disordered" evidence="24">
    <location>
        <begin position="1182"/>
        <end position="1208"/>
    </location>
</feature>
<dbReference type="Pfam" id="PF00520">
    <property type="entry name" value="Ion_trans"/>
    <property type="match status" value="1"/>
</dbReference>
<evidence type="ECO:0000256" key="15">
    <source>
        <dbReference type="ARBA" id="ARBA00023065"/>
    </source>
</evidence>
<dbReference type="GO" id="GO:0061630">
    <property type="term" value="F:ubiquitin protein ligase activity"/>
    <property type="evidence" value="ECO:0007669"/>
    <property type="project" value="UniProtKB-EC"/>
</dbReference>
<evidence type="ECO:0000256" key="7">
    <source>
        <dbReference type="ARBA" id="ARBA00022448"/>
    </source>
</evidence>
<dbReference type="Pfam" id="PF00027">
    <property type="entry name" value="cNMP_binding"/>
    <property type="match status" value="1"/>
</dbReference>
<evidence type="ECO:0000256" key="13">
    <source>
        <dbReference type="ARBA" id="ARBA00022833"/>
    </source>
</evidence>
<dbReference type="PROSITE" id="PS50089">
    <property type="entry name" value="ZF_RING_2"/>
    <property type="match status" value="1"/>
</dbReference>
<dbReference type="CDD" id="cd00038">
    <property type="entry name" value="CAP_ED"/>
    <property type="match status" value="1"/>
</dbReference>
<evidence type="ECO:0000256" key="4">
    <source>
        <dbReference type="ARBA" id="ARBA00004906"/>
    </source>
</evidence>
<comment type="catalytic activity">
    <reaction evidence="1">
        <text>S-ubiquitinyl-[E2 ubiquitin-conjugating enzyme]-L-cysteine + [acceptor protein]-L-lysine = [E2 ubiquitin-conjugating enzyme]-L-cysteine + N(6)-ubiquitinyl-[acceptor protein]-L-lysine.</text>
        <dbReference type="EC" id="2.3.2.27"/>
    </reaction>
</comment>
<evidence type="ECO:0000256" key="21">
    <source>
        <dbReference type="ARBA" id="ARBA00056117"/>
    </source>
</evidence>
<keyword evidence="7" id="KW-0813">Transport</keyword>
<organism evidence="28 29">
    <name type="scientific">Cucurbita argyrosperma subsp. sororia</name>
    <dbReference type="NCBI Taxonomy" id="37648"/>
    <lineage>
        <taxon>Eukaryota</taxon>
        <taxon>Viridiplantae</taxon>
        <taxon>Streptophyta</taxon>
        <taxon>Embryophyta</taxon>
        <taxon>Tracheophyta</taxon>
        <taxon>Spermatophyta</taxon>
        <taxon>Magnoliopsida</taxon>
        <taxon>eudicotyledons</taxon>
        <taxon>Gunneridae</taxon>
        <taxon>Pentapetalae</taxon>
        <taxon>rosids</taxon>
        <taxon>fabids</taxon>
        <taxon>Cucurbitales</taxon>
        <taxon>Cucurbitaceae</taxon>
        <taxon>Cucurbiteae</taxon>
        <taxon>Cucurbita</taxon>
    </lineage>
</organism>
<dbReference type="GO" id="GO:0044325">
    <property type="term" value="F:transmembrane transporter binding"/>
    <property type="evidence" value="ECO:0007669"/>
    <property type="project" value="UniProtKB-ARBA"/>
</dbReference>
<comment type="similarity">
    <text evidence="5">Belongs to the cyclic nucleotide-gated cation channel (TC 1.A.1.5) family.</text>
</comment>
<dbReference type="FunFam" id="1.10.287.630:FF:000003">
    <property type="entry name" value="Cyclic nucleotide-gated ion channel 1"/>
    <property type="match status" value="1"/>
</dbReference>
<reference evidence="28 29" key="1">
    <citation type="journal article" date="2021" name="Hortic Res">
        <title>The domestication of Cucurbita argyrosperma as revealed by the genome of its wild relative.</title>
        <authorList>
            <person name="Barrera-Redondo J."/>
            <person name="Sanchez-de la Vega G."/>
            <person name="Aguirre-Liguori J.A."/>
            <person name="Castellanos-Morales G."/>
            <person name="Gutierrez-Guerrero Y.T."/>
            <person name="Aguirre-Dugua X."/>
            <person name="Aguirre-Planter E."/>
            <person name="Tenaillon M.I."/>
            <person name="Lira-Saade R."/>
            <person name="Eguiarte L.E."/>
        </authorList>
    </citation>
    <scope>NUCLEOTIDE SEQUENCE [LARGE SCALE GENOMIC DNA]</scope>
    <source>
        <strain evidence="28">JBR-2021</strain>
    </source>
</reference>
<dbReference type="GO" id="GO:0031965">
    <property type="term" value="C:nuclear membrane"/>
    <property type="evidence" value="ECO:0007669"/>
    <property type="project" value="UniProtKB-SubCell"/>
</dbReference>
<dbReference type="Proteomes" id="UP000685013">
    <property type="component" value="Chromosome 11"/>
</dbReference>
<comment type="caution">
    <text evidence="28">The sequence shown here is derived from an EMBL/GenBank/DDBJ whole genome shotgun (WGS) entry which is preliminary data.</text>
</comment>
<evidence type="ECO:0000256" key="19">
    <source>
        <dbReference type="ARBA" id="ARBA00023303"/>
    </source>
</evidence>
<keyword evidence="15" id="KW-0406">Ion transport</keyword>
<feature type="domain" description="RING-type" evidence="27">
    <location>
        <begin position="129"/>
        <end position="171"/>
    </location>
</feature>
<evidence type="ECO:0000256" key="24">
    <source>
        <dbReference type="SAM" id="MobiDB-lite"/>
    </source>
</evidence>
<comment type="pathway">
    <text evidence="4">Protein modification; protein ubiquitination.</text>
</comment>
<evidence type="ECO:0000256" key="20">
    <source>
        <dbReference type="ARBA" id="ARBA00024209"/>
    </source>
</evidence>
<dbReference type="PROSITE" id="PS50042">
    <property type="entry name" value="CNMP_BINDING_3"/>
    <property type="match status" value="1"/>
</dbReference>
<gene>
    <name evidence="28" type="primary">CNGC17</name>
    <name evidence="28" type="ORF">SDJN03_16346</name>
</gene>
<evidence type="ECO:0000256" key="18">
    <source>
        <dbReference type="ARBA" id="ARBA00023286"/>
    </source>
</evidence>
<protein>
    <recommendedName>
        <fullName evidence="6">RING-type E3 ubiquitin transferase</fullName>
        <ecNumber evidence="6">2.3.2.27</ecNumber>
    </recommendedName>
</protein>
<evidence type="ECO:0000256" key="16">
    <source>
        <dbReference type="ARBA" id="ARBA00023136"/>
    </source>
</evidence>
<comment type="function">
    <text evidence="21">Cyclic nucleotide-gated channel involved in the establishment of both rhizobial and mycorrhizal associations. Required for full activation of nuclear-localized Ca(2+) oscillations by Nod and Myc factors. Simultaneous activation of the K(+)-permeable channel DMI1 and the Ca(2+) channel CNGC15 can give rise to sustained Ca(2+) oscillations. May function during fertilization in both female and male gametophytic Ca(2+) signaling.</text>
</comment>
<evidence type="ECO:0000256" key="6">
    <source>
        <dbReference type="ARBA" id="ARBA00012483"/>
    </source>
</evidence>